<evidence type="ECO:0000256" key="2">
    <source>
        <dbReference type="ARBA" id="ARBA00022485"/>
    </source>
</evidence>
<keyword evidence="8 13" id="KW-0411">Iron-sulfur</keyword>
<dbReference type="InterPro" id="IPR005839">
    <property type="entry name" value="Methylthiotransferase"/>
</dbReference>
<dbReference type="PROSITE" id="PS51918">
    <property type="entry name" value="RADICAL_SAM"/>
    <property type="match status" value="1"/>
</dbReference>
<feature type="binding site" evidence="13">
    <location>
        <position position="186"/>
    </location>
    <ligand>
        <name>[4Fe-4S] cluster</name>
        <dbReference type="ChEBI" id="CHEBI:49883"/>
        <label>2</label>
        <note>4Fe-4S-S-AdoMet</note>
    </ligand>
</feature>
<dbReference type="NCBIfam" id="TIGR01574">
    <property type="entry name" value="miaB-methiolase"/>
    <property type="match status" value="1"/>
</dbReference>
<evidence type="ECO:0000256" key="8">
    <source>
        <dbReference type="ARBA" id="ARBA00023014"/>
    </source>
</evidence>
<evidence type="ECO:0000256" key="3">
    <source>
        <dbReference type="ARBA" id="ARBA00022490"/>
    </source>
</evidence>
<dbReference type="InterPro" id="IPR013848">
    <property type="entry name" value="Methylthiotransferase_N"/>
</dbReference>
<evidence type="ECO:0000256" key="6">
    <source>
        <dbReference type="ARBA" id="ARBA00022723"/>
    </source>
</evidence>
<organism evidence="18 19">
    <name type="scientific">Parapedobacter luteus</name>
    <dbReference type="NCBI Taxonomy" id="623280"/>
    <lineage>
        <taxon>Bacteria</taxon>
        <taxon>Pseudomonadati</taxon>
        <taxon>Bacteroidota</taxon>
        <taxon>Sphingobacteriia</taxon>
        <taxon>Sphingobacteriales</taxon>
        <taxon>Sphingobacteriaceae</taxon>
        <taxon>Parapedobacter</taxon>
    </lineage>
</organism>
<dbReference type="InterPro" id="IPR058240">
    <property type="entry name" value="rSAM_sf"/>
</dbReference>
<feature type="binding site" evidence="13">
    <location>
        <position position="190"/>
    </location>
    <ligand>
        <name>[4Fe-4S] cluster</name>
        <dbReference type="ChEBI" id="CHEBI:49883"/>
        <label>2</label>
        <note>4Fe-4S-S-AdoMet</note>
    </ligand>
</feature>
<dbReference type="Pfam" id="PF04055">
    <property type="entry name" value="Radical_SAM"/>
    <property type="match status" value="1"/>
</dbReference>
<keyword evidence="4 13" id="KW-0808">Transferase</keyword>
<sequence>MFETPTSTKQHDESRQGEALILEKDPQKSSGRKLYIESYGCQMNFSDSEIVASILLDKGFETTRDYKEADVVFINTCSIRENAEQRVRNRLKEFESAKAKNPGMVVGVLGCMAERLKSKFLEEEKLVDVVVGPDAYRDLPNLIEKVDEGSRAVNVLLSREETYADISPVRLNTNGVTAFISIMRGCDNMCSFCVVPFTRGRERSRDPQSIVKEARDLFDAGYREVTLLGQNVDSYKYENINFANLLQMVALVDPLLRVRFSTSHPKDITDEVLYTMAKHENICKYIHLPVQSGNSRILKLMNRTYDREWYMERVDAIRRIIPDCGISTDVITGFCSETEEEHRDTLSMMDYVKYDFAYMFAYSERPGTLAAKRYADDIPEEVKKRRLTEVVDRQREHSLERLKTYVGKVHKVLIEGTSKRSDKDYCGRNDQNTMVVFPIDERYKKGDYVDVHVESCTSATLIGRIIG</sequence>
<feature type="region of interest" description="Disordered" evidence="14">
    <location>
        <begin position="1"/>
        <end position="23"/>
    </location>
</feature>
<feature type="binding site" evidence="13">
    <location>
        <position position="77"/>
    </location>
    <ligand>
        <name>[4Fe-4S] cluster</name>
        <dbReference type="ChEBI" id="CHEBI:49883"/>
        <label>1</label>
    </ligand>
</feature>
<comment type="subcellular location">
    <subcellularLocation>
        <location evidence="13">Cytoplasm</location>
    </subcellularLocation>
</comment>
<evidence type="ECO:0000256" key="7">
    <source>
        <dbReference type="ARBA" id="ARBA00023004"/>
    </source>
</evidence>
<proteinExistence type="inferred from homology"/>
<evidence type="ECO:0000256" key="9">
    <source>
        <dbReference type="ARBA" id="ARBA00033765"/>
    </source>
</evidence>
<evidence type="ECO:0000256" key="10">
    <source>
        <dbReference type="ARBA" id="ARBA00068570"/>
    </source>
</evidence>
<dbReference type="PROSITE" id="PS51449">
    <property type="entry name" value="MTTASE_N"/>
    <property type="match status" value="1"/>
</dbReference>
<dbReference type="SFLD" id="SFLDF00413">
    <property type="entry name" value="CDK5RAP1"/>
    <property type="match status" value="1"/>
</dbReference>
<feature type="binding site" evidence="13">
    <location>
        <position position="41"/>
    </location>
    <ligand>
        <name>[4Fe-4S] cluster</name>
        <dbReference type="ChEBI" id="CHEBI:49883"/>
        <label>1</label>
    </ligand>
</feature>
<dbReference type="PANTHER" id="PTHR43020">
    <property type="entry name" value="CDK5 REGULATORY SUBUNIT-ASSOCIATED PROTEIN 1"/>
    <property type="match status" value="1"/>
</dbReference>
<dbReference type="SUPFAM" id="SSF102114">
    <property type="entry name" value="Radical SAM enzymes"/>
    <property type="match status" value="1"/>
</dbReference>
<feature type="binding site" evidence="13">
    <location>
        <position position="193"/>
    </location>
    <ligand>
        <name>[4Fe-4S] cluster</name>
        <dbReference type="ChEBI" id="CHEBI:49883"/>
        <label>2</label>
        <note>4Fe-4S-S-AdoMet</note>
    </ligand>
</feature>
<comment type="catalytic activity">
    <reaction evidence="13">
        <text>N(6)-dimethylallyladenosine(37) in tRNA + (sulfur carrier)-SH + AH2 + 2 S-adenosyl-L-methionine = 2-methylsulfanyl-N(6)-dimethylallyladenosine(37) in tRNA + (sulfur carrier)-H + 5'-deoxyadenosine + L-methionine + A + S-adenosyl-L-homocysteine + 2 H(+)</text>
        <dbReference type="Rhea" id="RHEA:37067"/>
        <dbReference type="Rhea" id="RHEA-COMP:10375"/>
        <dbReference type="Rhea" id="RHEA-COMP:10376"/>
        <dbReference type="Rhea" id="RHEA-COMP:14737"/>
        <dbReference type="Rhea" id="RHEA-COMP:14739"/>
        <dbReference type="ChEBI" id="CHEBI:13193"/>
        <dbReference type="ChEBI" id="CHEBI:15378"/>
        <dbReference type="ChEBI" id="CHEBI:17319"/>
        <dbReference type="ChEBI" id="CHEBI:17499"/>
        <dbReference type="ChEBI" id="CHEBI:29917"/>
        <dbReference type="ChEBI" id="CHEBI:57844"/>
        <dbReference type="ChEBI" id="CHEBI:57856"/>
        <dbReference type="ChEBI" id="CHEBI:59789"/>
        <dbReference type="ChEBI" id="CHEBI:64428"/>
        <dbReference type="ChEBI" id="CHEBI:74415"/>
        <dbReference type="ChEBI" id="CHEBI:74417"/>
        <dbReference type="EC" id="2.8.4.3"/>
    </reaction>
</comment>
<comment type="cofactor">
    <cofactor evidence="13">
        <name>[4Fe-4S] cluster</name>
        <dbReference type="ChEBI" id="CHEBI:49883"/>
    </cofactor>
    <text evidence="13">Binds 2 [4Fe-4S] clusters. One cluster is coordinated with 3 cysteines and an exchangeable S-adenosyl-L-methionine.</text>
</comment>
<evidence type="ECO:0000256" key="4">
    <source>
        <dbReference type="ARBA" id="ARBA00022679"/>
    </source>
</evidence>
<dbReference type="NCBIfam" id="TIGR00089">
    <property type="entry name" value="MiaB/RimO family radical SAM methylthiotransferase"/>
    <property type="match status" value="1"/>
</dbReference>
<dbReference type="Gene3D" id="3.40.50.12160">
    <property type="entry name" value="Methylthiotransferase, N-terminal domain"/>
    <property type="match status" value="1"/>
</dbReference>
<evidence type="ECO:0000256" key="1">
    <source>
        <dbReference type="ARBA" id="ARBA00003234"/>
    </source>
</evidence>
<evidence type="ECO:0000256" key="13">
    <source>
        <dbReference type="HAMAP-Rule" id="MF_01864"/>
    </source>
</evidence>
<evidence type="ECO:0000259" key="15">
    <source>
        <dbReference type="PROSITE" id="PS50926"/>
    </source>
</evidence>
<feature type="binding site" evidence="13">
    <location>
        <position position="111"/>
    </location>
    <ligand>
        <name>[4Fe-4S] cluster</name>
        <dbReference type="ChEBI" id="CHEBI:49883"/>
        <label>1</label>
    </ligand>
</feature>
<evidence type="ECO:0000313" key="18">
    <source>
        <dbReference type="EMBL" id="SKB85653.1"/>
    </source>
</evidence>
<dbReference type="FunFam" id="3.40.50.12160:FF:000003">
    <property type="entry name" value="CDK5 regulatory subunit-associated protein 1"/>
    <property type="match status" value="1"/>
</dbReference>
<dbReference type="GO" id="GO:0005829">
    <property type="term" value="C:cytosol"/>
    <property type="evidence" value="ECO:0007669"/>
    <property type="project" value="TreeGrafter"/>
</dbReference>
<dbReference type="SFLD" id="SFLDG01082">
    <property type="entry name" value="B12-binding_domain_containing"/>
    <property type="match status" value="1"/>
</dbReference>
<feature type="domain" description="MTTase N-terminal" evidence="16">
    <location>
        <begin position="32"/>
        <end position="148"/>
    </location>
</feature>
<evidence type="ECO:0000256" key="11">
    <source>
        <dbReference type="ARBA" id="ARBA00080698"/>
    </source>
</evidence>
<dbReference type="CDD" id="cd01335">
    <property type="entry name" value="Radical_SAM"/>
    <property type="match status" value="1"/>
</dbReference>
<keyword evidence="7 13" id="KW-0408">Iron</keyword>
<protein>
    <recommendedName>
        <fullName evidence="10 13">tRNA-2-methylthio-N(6)-dimethylallyladenosine synthase</fullName>
        <ecNumber evidence="9 13">2.8.4.3</ecNumber>
    </recommendedName>
    <alternativeName>
        <fullName evidence="12 13">(Dimethylallyl)adenosine tRNA methylthiotransferase MiaB</fullName>
    </alternativeName>
    <alternativeName>
        <fullName evidence="11 13">tRNA-i(6)A37 methylthiotransferase</fullName>
    </alternativeName>
</protein>
<keyword evidence="13" id="KW-0819">tRNA processing</keyword>
<comment type="similarity">
    <text evidence="13">Belongs to the methylthiotransferase family. MiaB subfamily.</text>
</comment>
<evidence type="ECO:0000259" key="16">
    <source>
        <dbReference type="PROSITE" id="PS51449"/>
    </source>
</evidence>
<dbReference type="GO" id="GO:0046872">
    <property type="term" value="F:metal ion binding"/>
    <property type="evidence" value="ECO:0007669"/>
    <property type="project" value="UniProtKB-KW"/>
</dbReference>
<dbReference type="InterPro" id="IPR007197">
    <property type="entry name" value="rSAM"/>
</dbReference>
<accession>A0A1T5ENV4</accession>
<evidence type="ECO:0000256" key="5">
    <source>
        <dbReference type="ARBA" id="ARBA00022691"/>
    </source>
</evidence>
<feature type="domain" description="Radical SAM core" evidence="17">
    <location>
        <begin position="172"/>
        <end position="400"/>
    </location>
</feature>
<feature type="domain" description="TRAM" evidence="15">
    <location>
        <begin position="403"/>
        <end position="467"/>
    </location>
</feature>
<keyword evidence="5 13" id="KW-0949">S-adenosyl-L-methionine</keyword>
<dbReference type="EMBL" id="FUYS01000010">
    <property type="protein sequence ID" value="SKB85653.1"/>
    <property type="molecule type" value="Genomic_DNA"/>
</dbReference>
<keyword evidence="2 13" id="KW-0004">4Fe-4S</keyword>
<dbReference type="SFLD" id="SFLDS00029">
    <property type="entry name" value="Radical_SAM"/>
    <property type="match status" value="1"/>
</dbReference>
<dbReference type="SFLD" id="SFLDF00273">
    <property type="entry name" value="(dimethylallyl)adenosine_tRNA"/>
    <property type="match status" value="1"/>
</dbReference>
<dbReference type="Proteomes" id="UP000190541">
    <property type="component" value="Unassembled WGS sequence"/>
</dbReference>
<dbReference type="InterPro" id="IPR006463">
    <property type="entry name" value="MiaB_methiolase"/>
</dbReference>
<dbReference type="Pfam" id="PF00919">
    <property type="entry name" value="UPF0004"/>
    <property type="match status" value="1"/>
</dbReference>
<dbReference type="SMART" id="SM00729">
    <property type="entry name" value="Elp3"/>
    <property type="match status" value="1"/>
</dbReference>
<dbReference type="PROSITE" id="PS01278">
    <property type="entry name" value="MTTASE_RADICAL"/>
    <property type="match status" value="1"/>
</dbReference>
<dbReference type="GO" id="GO:0035597">
    <property type="term" value="F:tRNA-2-methylthio-N(6)-dimethylallyladenosine(37) synthase activity"/>
    <property type="evidence" value="ECO:0007669"/>
    <property type="project" value="UniProtKB-EC"/>
</dbReference>
<keyword evidence="19" id="KW-1185">Reference proteome</keyword>
<dbReference type="FunFam" id="3.80.30.20:FF:000001">
    <property type="entry name" value="tRNA-2-methylthio-N(6)-dimethylallyladenosine synthase 2"/>
    <property type="match status" value="1"/>
</dbReference>
<comment type="subunit">
    <text evidence="13">Monomer.</text>
</comment>
<dbReference type="PROSITE" id="PS50926">
    <property type="entry name" value="TRAM"/>
    <property type="match status" value="1"/>
</dbReference>
<dbReference type="GO" id="GO:0051539">
    <property type="term" value="F:4 iron, 4 sulfur cluster binding"/>
    <property type="evidence" value="ECO:0007669"/>
    <property type="project" value="UniProtKB-UniRule"/>
</dbReference>
<keyword evidence="3 13" id="KW-0963">Cytoplasm</keyword>
<gene>
    <name evidence="13" type="primary">miaB</name>
    <name evidence="18" type="ORF">SAMN05660226_03481</name>
</gene>
<name>A0A1T5ENV4_9SPHI</name>
<comment type="function">
    <text evidence="1 13">Catalyzes the methylthiolation of N6-(dimethylallyl)adenosine (i(6)A), leading to the formation of 2-methylthio-N6-(dimethylallyl)adenosine (ms(2)i(6)A) at position 37 in tRNAs that read codons beginning with uridine.</text>
</comment>
<keyword evidence="6 13" id="KW-0479">Metal-binding</keyword>
<reference evidence="18 19" key="1">
    <citation type="submission" date="2017-02" db="EMBL/GenBank/DDBJ databases">
        <authorList>
            <person name="Peterson S.W."/>
        </authorList>
    </citation>
    <scope>NUCLEOTIDE SEQUENCE [LARGE SCALE GENOMIC DNA]</scope>
    <source>
        <strain evidence="18 19">DSM 22899</strain>
    </source>
</reference>
<evidence type="ECO:0000313" key="19">
    <source>
        <dbReference type="Proteomes" id="UP000190541"/>
    </source>
</evidence>
<evidence type="ECO:0000256" key="12">
    <source>
        <dbReference type="ARBA" id="ARBA00081141"/>
    </source>
</evidence>
<dbReference type="RefSeq" id="WP_079718117.1">
    <property type="nucleotide sequence ID" value="NZ_FUYS01000010.1"/>
</dbReference>
<dbReference type="OrthoDB" id="9805215at2"/>
<evidence type="ECO:0000256" key="14">
    <source>
        <dbReference type="SAM" id="MobiDB-lite"/>
    </source>
</evidence>
<dbReference type="Gene3D" id="3.80.30.20">
    <property type="entry name" value="tm_1862 like domain"/>
    <property type="match status" value="1"/>
</dbReference>
<dbReference type="EC" id="2.8.4.3" evidence="9 13"/>
<evidence type="ECO:0000259" key="17">
    <source>
        <dbReference type="PROSITE" id="PS51918"/>
    </source>
</evidence>
<dbReference type="Pfam" id="PF01938">
    <property type="entry name" value="TRAM"/>
    <property type="match status" value="1"/>
</dbReference>
<feature type="compositionally biased region" description="Basic and acidic residues" evidence="14">
    <location>
        <begin position="9"/>
        <end position="23"/>
    </location>
</feature>
<dbReference type="InterPro" id="IPR023404">
    <property type="entry name" value="rSAM_horseshoe"/>
</dbReference>
<dbReference type="AlphaFoldDB" id="A0A1T5ENV4"/>
<dbReference type="InterPro" id="IPR002792">
    <property type="entry name" value="TRAM_dom"/>
</dbReference>
<dbReference type="InterPro" id="IPR006638">
    <property type="entry name" value="Elp3/MiaA/NifB-like_rSAM"/>
</dbReference>
<dbReference type="InterPro" id="IPR020612">
    <property type="entry name" value="Methylthiotransferase_CS"/>
</dbReference>
<dbReference type="SFLD" id="SFLDG01061">
    <property type="entry name" value="methylthiotransferase"/>
    <property type="match status" value="1"/>
</dbReference>
<dbReference type="STRING" id="623280.SAMN05660226_03481"/>
<dbReference type="InterPro" id="IPR038135">
    <property type="entry name" value="Methylthiotransferase_N_sf"/>
</dbReference>
<dbReference type="HAMAP" id="MF_01864">
    <property type="entry name" value="tRNA_metthiotr_MiaB"/>
    <property type="match status" value="1"/>
</dbReference>
<dbReference type="PANTHER" id="PTHR43020:SF2">
    <property type="entry name" value="MITOCHONDRIAL TRNA METHYLTHIOTRANSFERASE CDK5RAP1"/>
    <property type="match status" value="1"/>
</dbReference>